<reference evidence="1" key="1">
    <citation type="submission" date="2021-12" db="EMBL/GenBank/DDBJ databases">
        <authorList>
            <person name="King R."/>
        </authorList>
    </citation>
    <scope>NUCLEOTIDE SEQUENCE</scope>
</reference>
<proteinExistence type="predicted"/>
<dbReference type="EMBL" id="OU963895">
    <property type="protein sequence ID" value="CAH0401716.1"/>
    <property type="molecule type" value="Genomic_DNA"/>
</dbReference>
<sequence>MRQMLVFSTDQLRLLFYVKNHAILEYVIHNIIYCCFICASKNYQSHRGEIKFMKMKACFLCEKKNNVLDCDNASFKKCSLMLLFRRKKKYKYHDILLTLESTDDFEYHTECLKKITVISIYGYY</sequence>
<keyword evidence="2" id="KW-1185">Reference proteome</keyword>
<accession>A0ABN8B5X4</accession>
<gene>
    <name evidence="1" type="ORF">CHILSU_LOCUS4949</name>
</gene>
<evidence type="ECO:0000313" key="1">
    <source>
        <dbReference type="EMBL" id="CAH0401716.1"/>
    </source>
</evidence>
<organism evidence="1 2">
    <name type="scientific">Chilo suppressalis</name>
    <name type="common">Asiatic rice borer moth</name>
    <dbReference type="NCBI Taxonomy" id="168631"/>
    <lineage>
        <taxon>Eukaryota</taxon>
        <taxon>Metazoa</taxon>
        <taxon>Ecdysozoa</taxon>
        <taxon>Arthropoda</taxon>
        <taxon>Hexapoda</taxon>
        <taxon>Insecta</taxon>
        <taxon>Pterygota</taxon>
        <taxon>Neoptera</taxon>
        <taxon>Endopterygota</taxon>
        <taxon>Lepidoptera</taxon>
        <taxon>Glossata</taxon>
        <taxon>Ditrysia</taxon>
        <taxon>Pyraloidea</taxon>
        <taxon>Crambidae</taxon>
        <taxon>Crambinae</taxon>
        <taxon>Chilo</taxon>
    </lineage>
</organism>
<protein>
    <submittedName>
        <fullName evidence="1">Uncharacterized protein</fullName>
    </submittedName>
</protein>
<dbReference type="Proteomes" id="UP001153292">
    <property type="component" value="Chromosome 2"/>
</dbReference>
<evidence type="ECO:0000313" key="2">
    <source>
        <dbReference type="Proteomes" id="UP001153292"/>
    </source>
</evidence>
<name>A0ABN8B5X4_CHISP</name>